<comment type="caution">
    <text evidence="3">The sequence shown here is derived from an EMBL/GenBank/DDBJ whole genome shotgun (WGS) entry which is preliminary data.</text>
</comment>
<dbReference type="FunFam" id="3.30.70.270:FF:000001">
    <property type="entry name" value="Diguanylate cyclase domain protein"/>
    <property type="match status" value="1"/>
</dbReference>
<sequence>MPEEPSIEELLEEIENLRLEVDTLKREKADLEILLDTTTAHADSIVEMLHAMSLQLHESNKKLQAEIAERQRTETALRSSQSELESLLAIVSRDKADLEIMLETTIQHGDLIEELLHNQCIRDPLTGLFNRRFVGNFLERELNRSLREQQALGVIMFDIDHFKRFNDTFGHDAGDVVLAEVGRFLQHSISNSDIACRYGGEEFMLILPETDWENTEQRAEQLRDGIKHLKLQYMHQPLGGITVSLGVACFPEHGTSGAELIQVADLALYRAKALGRDRVVTAKCLKDLQQLIPSLPLELEQKFPF</sequence>
<accession>A0AAV3XB90</accession>
<dbReference type="Pfam" id="PF00990">
    <property type="entry name" value="GGDEF"/>
    <property type="match status" value="1"/>
</dbReference>
<name>A0AAV3XB90_9CYAN</name>
<keyword evidence="4" id="KW-1185">Reference proteome</keyword>
<dbReference type="InterPro" id="IPR000160">
    <property type="entry name" value="GGDEF_dom"/>
</dbReference>
<keyword evidence="1" id="KW-0175">Coiled coil</keyword>
<dbReference type="SMART" id="SM00267">
    <property type="entry name" value="GGDEF"/>
    <property type="match status" value="1"/>
</dbReference>
<dbReference type="AlphaFoldDB" id="A0AAV3XB90"/>
<dbReference type="GO" id="GO:0052621">
    <property type="term" value="F:diguanylate cyclase activity"/>
    <property type="evidence" value="ECO:0007669"/>
    <property type="project" value="TreeGrafter"/>
</dbReference>
<evidence type="ECO:0000259" key="2">
    <source>
        <dbReference type="PROSITE" id="PS50887"/>
    </source>
</evidence>
<proteinExistence type="predicted"/>
<protein>
    <submittedName>
        <fullName evidence="3">Diguanylate cyclase</fullName>
    </submittedName>
</protein>
<dbReference type="PANTHER" id="PTHR45138:SF9">
    <property type="entry name" value="DIGUANYLATE CYCLASE DGCM-RELATED"/>
    <property type="match status" value="1"/>
</dbReference>
<dbReference type="EMBL" id="BLAY01000073">
    <property type="protein sequence ID" value="GET39743.1"/>
    <property type="molecule type" value="Genomic_DNA"/>
</dbReference>
<organism evidence="3 4">
    <name type="scientific">Microseira wollei NIES-4236</name>
    <dbReference type="NCBI Taxonomy" id="2530354"/>
    <lineage>
        <taxon>Bacteria</taxon>
        <taxon>Bacillati</taxon>
        <taxon>Cyanobacteriota</taxon>
        <taxon>Cyanophyceae</taxon>
        <taxon>Oscillatoriophycideae</taxon>
        <taxon>Aerosakkonematales</taxon>
        <taxon>Aerosakkonemataceae</taxon>
        <taxon>Microseira</taxon>
    </lineage>
</organism>
<dbReference type="NCBIfam" id="TIGR00254">
    <property type="entry name" value="GGDEF"/>
    <property type="match status" value="1"/>
</dbReference>
<evidence type="ECO:0000313" key="4">
    <source>
        <dbReference type="Proteomes" id="UP001050975"/>
    </source>
</evidence>
<reference evidence="3" key="1">
    <citation type="submission" date="2019-10" db="EMBL/GenBank/DDBJ databases">
        <title>Draft genome sequece of Microseira wollei NIES-4236.</title>
        <authorList>
            <person name="Yamaguchi H."/>
            <person name="Suzuki S."/>
            <person name="Kawachi M."/>
        </authorList>
    </citation>
    <scope>NUCLEOTIDE SEQUENCE</scope>
    <source>
        <strain evidence="3">NIES-4236</strain>
    </source>
</reference>
<evidence type="ECO:0000256" key="1">
    <source>
        <dbReference type="SAM" id="Coils"/>
    </source>
</evidence>
<dbReference type="PROSITE" id="PS50887">
    <property type="entry name" value="GGDEF"/>
    <property type="match status" value="1"/>
</dbReference>
<gene>
    <name evidence="3" type="ORF">MiSe_45150</name>
</gene>
<dbReference type="GO" id="GO:1902201">
    <property type="term" value="P:negative regulation of bacterial-type flagellum-dependent cell motility"/>
    <property type="evidence" value="ECO:0007669"/>
    <property type="project" value="TreeGrafter"/>
</dbReference>
<dbReference type="GO" id="GO:0043709">
    <property type="term" value="P:cell adhesion involved in single-species biofilm formation"/>
    <property type="evidence" value="ECO:0007669"/>
    <property type="project" value="TreeGrafter"/>
</dbReference>
<feature type="coiled-coil region" evidence="1">
    <location>
        <begin position="7"/>
        <end position="34"/>
    </location>
</feature>
<dbReference type="CDD" id="cd01949">
    <property type="entry name" value="GGDEF"/>
    <property type="match status" value="1"/>
</dbReference>
<dbReference type="RefSeq" id="WP_226585253.1">
    <property type="nucleotide sequence ID" value="NZ_BLAY01000073.1"/>
</dbReference>
<dbReference type="PANTHER" id="PTHR45138">
    <property type="entry name" value="REGULATORY COMPONENTS OF SENSORY TRANSDUCTION SYSTEM"/>
    <property type="match status" value="1"/>
</dbReference>
<dbReference type="GO" id="GO:0005886">
    <property type="term" value="C:plasma membrane"/>
    <property type="evidence" value="ECO:0007669"/>
    <property type="project" value="TreeGrafter"/>
</dbReference>
<dbReference type="InterPro" id="IPR050469">
    <property type="entry name" value="Diguanylate_Cyclase"/>
</dbReference>
<feature type="domain" description="GGDEF" evidence="2">
    <location>
        <begin position="150"/>
        <end position="284"/>
    </location>
</feature>
<dbReference type="Proteomes" id="UP001050975">
    <property type="component" value="Unassembled WGS sequence"/>
</dbReference>
<dbReference type="InterPro" id="IPR029787">
    <property type="entry name" value="Nucleotide_cyclase"/>
</dbReference>
<dbReference type="Gene3D" id="3.30.70.270">
    <property type="match status" value="1"/>
</dbReference>
<dbReference type="InterPro" id="IPR043128">
    <property type="entry name" value="Rev_trsase/Diguanyl_cyclase"/>
</dbReference>
<evidence type="ECO:0000313" key="3">
    <source>
        <dbReference type="EMBL" id="GET39743.1"/>
    </source>
</evidence>
<dbReference type="SUPFAM" id="SSF55073">
    <property type="entry name" value="Nucleotide cyclase"/>
    <property type="match status" value="1"/>
</dbReference>